<dbReference type="PROSITE" id="PS50006">
    <property type="entry name" value="FHA_DOMAIN"/>
    <property type="match status" value="1"/>
</dbReference>
<dbReference type="PATRIC" id="fig|1235802.3.peg.3332"/>
<dbReference type="InterPro" id="IPR008984">
    <property type="entry name" value="SMAD_FHA_dom_sf"/>
</dbReference>
<feature type="region of interest" description="Disordered" evidence="1">
    <location>
        <begin position="184"/>
        <end position="204"/>
    </location>
</feature>
<dbReference type="Gene3D" id="2.60.200.20">
    <property type="match status" value="1"/>
</dbReference>
<dbReference type="STRING" id="1235802.C823_03149"/>
<dbReference type="SUPFAM" id="SSF49879">
    <property type="entry name" value="SMAD/FHA domain"/>
    <property type="match status" value="1"/>
</dbReference>
<protein>
    <recommendedName>
        <fullName evidence="2">FHA domain-containing protein</fullName>
    </recommendedName>
</protein>
<dbReference type="Proteomes" id="UP000012589">
    <property type="component" value="Unassembled WGS sequence"/>
</dbReference>
<reference evidence="3 4" key="1">
    <citation type="journal article" date="2014" name="Genome Announc.">
        <title>Draft genome sequences of the altered schaedler flora, a defined bacterial community from gnotobiotic mice.</title>
        <authorList>
            <person name="Wannemuehler M.J."/>
            <person name="Overstreet A.M."/>
            <person name="Ward D.V."/>
            <person name="Phillips G.J."/>
        </authorList>
    </citation>
    <scope>NUCLEOTIDE SEQUENCE [LARGE SCALE GENOMIC DNA]</scope>
    <source>
        <strain evidence="3 4">ASF492</strain>
    </source>
</reference>
<evidence type="ECO:0000313" key="4">
    <source>
        <dbReference type="Proteomes" id="UP000012589"/>
    </source>
</evidence>
<dbReference type="eggNOG" id="COG1716">
    <property type="taxonomic scope" value="Bacteria"/>
</dbReference>
<dbReference type="Pfam" id="PF00498">
    <property type="entry name" value="FHA"/>
    <property type="match status" value="1"/>
</dbReference>
<evidence type="ECO:0000256" key="1">
    <source>
        <dbReference type="SAM" id="MobiDB-lite"/>
    </source>
</evidence>
<dbReference type="InterPro" id="IPR045962">
    <property type="entry name" value="DUF6382"/>
</dbReference>
<dbReference type="HOGENOM" id="CLU_851914_0_0_9"/>
<dbReference type="InterPro" id="IPR000253">
    <property type="entry name" value="FHA_dom"/>
</dbReference>
<comment type="caution">
    <text evidence="3">The sequence shown here is derived from an EMBL/GenBank/DDBJ whole genome shotgun (WGS) entry which is preliminary data.</text>
</comment>
<organism evidence="3 4">
    <name type="scientific">Eubacterium plexicaudatum ASF492</name>
    <dbReference type="NCBI Taxonomy" id="1235802"/>
    <lineage>
        <taxon>Bacteria</taxon>
        <taxon>Bacillati</taxon>
        <taxon>Bacillota</taxon>
        <taxon>Clostridia</taxon>
        <taxon>Eubacteriales</taxon>
        <taxon>Eubacteriaceae</taxon>
        <taxon>Eubacterium</taxon>
    </lineage>
</organism>
<evidence type="ECO:0000259" key="2">
    <source>
        <dbReference type="PROSITE" id="PS50006"/>
    </source>
</evidence>
<keyword evidence="4" id="KW-1185">Reference proteome</keyword>
<gene>
    <name evidence="3" type="ORF">C823_03149</name>
</gene>
<dbReference type="CDD" id="cd00060">
    <property type="entry name" value="FHA"/>
    <property type="match status" value="1"/>
</dbReference>
<dbReference type="AlphaFoldDB" id="N2AJ93"/>
<accession>N2AJ93</accession>
<evidence type="ECO:0000313" key="3">
    <source>
        <dbReference type="EMBL" id="EMZ24464.1"/>
    </source>
</evidence>
<dbReference type="OrthoDB" id="1766727at2"/>
<dbReference type="SMART" id="SM00240">
    <property type="entry name" value="FHA"/>
    <property type="match status" value="1"/>
</dbReference>
<dbReference type="EMBL" id="AQFT01000096">
    <property type="protein sequence ID" value="EMZ24464.1"/>
    <property type="molecule type" value="Genomic_DNA"/>
</dbReference>
<sequence>MKYRIHIRGSNVTIKAKLALGEKINEREVDYLQKNSVPGFFQITYDGKKQLMYDAPCSLSLEKYLKDTKSTIEEKDFWKMMTQMLDVEIAAQSRGLYPDHMLMKPDAIFMEEDTLRMYFVYEPVTGAKDLSYNLFALIQDIIYQEMKKNGGKGPDYLIDFQDYLQQGDYRLEHVRQYIGQASAGRRPGIGSQAMQQPVRETDSEEPEQYTVMLGSRGNAEPAVQPVKKNMQLIRVRTRERTVFSGDIVKIGRSVQNTYCITGNTSIGRNHAAIVRRGDVCYLKDMGSVNGTSVNGKRLAENQACKLHSGDRIQLADEEFVFELQLR</sequence>
<proteinExistence type="predicted"/>
<feature type="domain" description="FHA" evidence="2">
    <location>
        <begin position="248"/>
        <end position="298"/>
    </location>
</feature>
<dbReference type="Pfam" id="PF19909">
    <property type="entry name" value="DUF6382"/>
    <property type="match status" value="1"/>
</dbReference>
<name>N2AJ93_9FIRM</name>